<accession>R2QF01</accession>
<comment type="pathway">
    <text evidence="8">Amino-acid biosynthesis; L-proline biosynthesis; L-glutamate 5-semialdehyde from L-glutamate: step 1/2.</text>
</comment>
<proteinExistence type="inferred from homology"/>
<evidence type="ECO:0000313" key="10">
    <source>
        <dbReference type="EMBL" id="EOH93813.1"/>
    </source>
</evidence>
<evidence type="ECO:0000313" key="11">
    <source>
        <dbReference type="Proteomes" id="UP000013782"/>
    </source>
</evidence>
<protein>
    <recommendedName>
        <fullName evidence="8">Glutamate 5-kinase</fullName>
        <ecNumber evidence="8">2.7.2.11</ecNumber>
    </recommendedName>
    <alternativeName>
        <fullName evidence="8">Gamma-glutamyl kinase</fullName>
        <shortName evidence="8">GK</shortName>
    </alternativeName>
</protein>
<evidence type="ECO:0000256" key="3">
    <source>
        <dbReference type="ARBA" id="ARBA00022650"/>
    </source>
</evidence>
<keyword evidence="4 8" id="KW-0808">Transferase</keyword>
<keyword evidence="11" id="KW-1185">Reference proteome</keyword>
<name>R2QF01_9ENTE</name>
<dbReference type="PROSITE" id="PS00902">
    <property type="entry name" value="GLUTAMATE_5_KINASE"/>
    <property type="match status" value="1"/>
</dbReference>
<dbReference type="EMBL" id="AJAQ01000016">
    <property type="protein sequence ID" value="EOH93813.1"/>
    <property type="molecule type" value="Genomic_DNA"/>
</dbReference>
<evidence type="ECO:0000256" key="1">
    <source>
        <dbReference type="ARBA" id="ARBA00022490"/>
    </source>
</evidence>
<dbReference type="InterPro" id="IPR001057">
    <property type="entry name" value="Glu/AcGlu_kinase"/>
</dbReference>
<feature type="domain" description="Aspartate/glutamate/uridylate kinase" evidence="9">
    <location>
        <begin position="6"/>
        <end position="241"/>
    </location>
</feature>
<comment type="caution">
    <text evidence="8">Lacks conserved residue(s) required for the propagation of feature annotation.</text>
</comment>
<keyword evidence="6 8" id="KW-0418">Kinase</keyword>
<dbReference type="eggNOG" id="COG0263">
    <property type="taxonomic scope" value="Bacteria"/>
</dbReference>
<dbReference type="InterPro" id="IPR005715">
    <property type="entry name" value="Glu_5kinase/COase_Synthase"/>
</dbReference>
<evidence type="ECO:0000256" key="6">
    <source>
        <dbReference type="ARBA" id="ARBA00022777"/>
    </source>
</evidence>
<evidence type="ECO:0000256" key="8">
    <source>
        <dbReference type="HAMAP-Rule" id="MF_00456"/>
    </source>
</evidence>
<evidence type="ECO:0000256" key="5">
    <source>
        <dbReference type="ARBA" id="ARBA00022741"/>
    </source>
</evidence>
<evidence type="ECO:0000256" key="4">
    <source>
        <dbReference type="ARBA" id="ARBA00022679"/>
    </source>
</evidence>
<dbReference type="EC" id="2.7.2.11" evidence="8"/>
<comment type="caution">
    <text evidence="10">The sequence shown here is derived from an EMBL/GenBank/DDBJ whole genome shotgun (WGS) entry which is preliminary data.</text>
</comment>
<dbReference type="PANTHER" id="PTHR43654">
    <property type="entry name" value="GLUTAMATE 5-KINASE"/>
    <property type="match status" value="1"/>
</dbReference>
<feature type="binding site" evidence="8">
    <location>
        <begin position="175"/>
        <end position="176"/>
    </location>
    <ligand>
        <name>ATP</name>
        <dbReference type="ChEBI" id="CHEBI:30616"/>
    </ligand>
</feature>
<comment type="similarity">
    <text evidence="8">Belongs to the glutamate 5-kinase family.</text>
</comment>
<dbReference type="Proteomes" id="UP000013782">
    <property type="component" value="Unassembled WGS sequence"/>
</dbReference>
<dbReference type="NCBIfam" id="TIGR01027">
    <property type="entry name" value="proB"/>
    <property type="match status" value="1"/>
</dbReference>
<dbReference type="AlphaFoldDB" id="R2QF01"/>
<feature type="binding site" evidence="8">
    <location>
        <position position="155"/>
    </location>
    <ligand>
        <name>substrate</name>
    </ligand>
</feature>
<dbReference type="CDD" id="cd04242">
    <property type="entry name" value="AAK_G5K_ProB"/>
    <property type="match status" value="1"/>
</dbReference>
<evidence type="ECO:0000256" key="7">
    <source>
        <dbReference type="ARBA" id="ARBA00022840"/>
    </source>
</evidence>
<dbReference type="SUPFAM" id="SSF53633">
    <property type="entry name" value="Carbamate kinase-like"/>
    <property type="match status" value="1"/>
</dbReference>
<dbReference type="PANTHER" id="PTHR43654:SF1">
    <property type="entry name" value="ISOPENTENYL PHOSPHATE KINASE"/>
    <property type="match status" value="1"/>
</dbReference>
<dbReference type="FunFam" id="3.40.1160.10:FF:000018">
    <property type="entry name" value="Glutamate 5-kinase"/>
    <property type="match status" value="1"/>
</dbReference>
<dbReference type="GO" id="GO:0055129">
    <property type="term" value="P:L-proline biosynthetic process"/>
    <property type="evidence" value="ECO:0007669"/>
    <property type="project" value="UniProtKB-UniRule"/>
</dbReference>
<dbReference type="PRINTS" id="PR00474">
    <property type="entry name" value="GLU5KINASE"/>
</dbReference>
<feature type="binding site" evidence="8">
    <location>
        <position position="138"/>
    </location>
    <ligand>
        <name>substrate</name>
    </ligand>
</feature>
<sequence length="265" mass="28908">MGLHKNRIVVKVGTTSLTNKVGKNNLRSFDQFAQVLADIQNLGYELILVSSGAIAIGANKLQLEAFPQSLRMKQAAAAVGQCTIMMLYDKFFRDYGKPVAQILLNDEDLKVDEKKVNLTNTFESLLEIGVIPIVNENDSINYTEIESADQLFGDNDMLSALVASLCQAKKLVIFSDIDGLYEQDPRINAEAQLIDQVSSIDSELEALATGAGSKRGRGGMITKLRAAKYAMERGIDTVITNGNNPQSLYKVINDEGVGTFFSGEC</sequence>
<comment type="catalytic activity">
    <reaction evidence="8">
        <text>L-glutamate + ATP = L-glutamyl 5-phosphate + ADP</text>
        <dbReference type="Rhea" id="RHEA:14877"/>
        <dbReference type="ChEBI" id="CHEBI:29985"/>
        <dbReference type="ChEBI" id="CHEBI:30616"/>
        <dbReference type="ChEBI" id="CHEBI:58274"/>
        <dbReference type="ChEBI" id="CHEBI:456216"/>
        <dbReference type="EC" id="2.7.2.11"/>
    </reaction>
</comment>
<keyword evidence="3 8" id="KW-0641">Proline biosynthesis</keyword>
<feature type="binding site" evidence="8">
    <location>
        <position position="51"/>
    </location>
    <ligand>
        <name>substrate</name>
    </ligand>
</feature>
<comment type="subcellular location">
    <subcellularLocation>
        <location evidence="8">Cytoplasm</location>
    </subcellularLocation>
</comment>
<dbReference type="HOGENOM" id="CLU_025400_0_2_9"/>
<dbReference type="InterPro" id="IPR011529">
    <property type="entry name" value="Glu_5kinase"/>
</dbReference>
<dbReference type="STRING" id="160454.RV10_GL000652"/>
<gene>
    <name evidence="8" type="primary">proB</name>
    <name evidence="10" type="ORF">UAU_02509</name>
</gene>
<dbReference type="GO" id="GO:0005524">
    <property type="term" value="F:ATP binding"/>
    <property type="evidence" value="ECO:0007669"/>
    <property type="project" value="UniProtKB-KW"/>
</dbReference>
<keyword evidence="2 8" id="KW-0028">Amino-acid biosynthesis</keyword>
<dbReference type="InterPro" id="IPR019797">
    <property type="entry name" value="Glutamate_5-kinase_CS"/>
</dbReference>
<comment type="function">
    <text evidence="8">Catalyzes the transfer of a phosphate group to glutamate to form L-glutamate 5-phosphate.</text>
</comment>
<evidence type="ECO:0000256" key="2">
    <source>
        <dbReference type="ARBA" id="ARBA00022605"/>
    </source>
</evidence>
<evidence type="ECO:0000259" key="9">
    <source>
        <dbReference type="Pfam" id="PF00696"/>
    </source>
</evidence>
<dbReference type="InterPro" id="IPR036393">
    <property type="entry name" value="AceGlu_kinase-like_sf"/>
</dbReference>
<dbReference type="RefSeq" id="WP_010757499.1">
    <property type="nucleotide sequence ID" value="NZ_ASWD01000001.1"/>
</dbReference>
<organism evidence="10 11">
    <name type="scientific">Enterococcus pallens ATCC BAA-351</name>
    <dbReference type="NCBI Taxonomy" id="1158607"/>
    <lineage>
        <taxon>Bacteria</taxon>
        <taxon>Bacillati</taxon>
        <taxon>Bacillota</taxon>
        <taxon>Bacilli</taxon>
        <taxon>Lactobacillales</taxon>
        <taxon>Enterococcaceae</taxon>
        <taxon>Enterococcus</taxon>
    </lineage>
</organism>
<dbReference type="HAMAP" id="MF_00456">
    <property type="entry name" value="ProB"/>
    <property type="match status" value="1"/>
</dbReference>
<dbReference type="UniPathway" id="UPA00098">
    <property type="reaction ID" value="UER00359"/>
</dbReference>
<dbReference type="OrthoDB" id="9804434at2"/>
<dbReference type="Pfam" id="PF00696">
    <property type="entry name" value="AA_kinase"/>
    <property type="match status" value="1"/>
</dbReference>
<keyword evidence="7 8" id="KW-0067">ATP-binding</keyword>
<dbReference type="Gene3D" id="3.40.1160.10">
    <property type="entry name" value="Acetylglutamate kinase-like"/>
    <property type="match status" value="1"/>
</dbReference>
<keyword evidence="1 8" id="KW-0963">Cytoplasm</keyword>
<reference evidence="10 11" key="1">
    <citation type="submission" date="2013-02" db="EMBL/GenBank/DDBJ databases">
        <title>The Genome Sequence of Enterococcus pallens BAA-351.</title>
        <authorList>
            <consortium name="The Broad Institute Genome Sequencing Platform"/>
            <consortium name="The Broad Institute Genome Sequencing Center for Infectious Disease"/>
            <person name="Earl A.M."/>
            <person name="Gilmore M.S."/>
            <person name="Lebreton F."/>
            <person name="Walker B."/>
            <person name="Young S.K."/>
            <person name="Zeng Q."/>
            <person name="Gargeya S."/>
            <person name="Fitzgerald M."/>
            <person name="Haas B."/>
            <person name="Abouelleil A."/>
            <person name="Alvarado L."/>
            <person name="Arachchi H.M."/>
            <person name="Berlin A.M."/>
            <person name="Chapman S.B."/>
            <person name="Dewar J."/>
            <person name="Goldberg J."/>
            <person name="Griggs A."/>
            <person name="Gujja S."/>
            <person name="Hansen M."/>
            <person name="Howarth C."/>
            <person name="Imamovic A."/>
            <person name="Larimer J."/>
            <person name="McCowan C."/>
            <person name="Murphy C."/>
            <person name="Neiman D."/>
            <person name="Pearson M."/>
            <person name="Priest M."/>
            <person name="Roberts A."/>
            <person name="Saif S."/>
            <person name="Shea T."/>
            <person name="Sisk P."/>
            <person name="Sykes S."/>
            <person name="Wortman J."/>
            <person name="Nusbaum C."/>
            <person name="Birren B."/>
        </authorList>
    </citation>
    <scope>NUCLEOTIDE SEQUENCE [LARGE SCALE GENOMIC DNA]</scope>
    <source>
        <strain evidence="10 11">ATCC BAA-351</strain>
    </source>
</reference>
<dbReference type="GO" id="GO:0005829">
    <property type="term" value="C:cytosol"/>
    <property type="evidence" value="ECO:0007669"/>
    <property type="project" value="TreeGrafter"/>
</dbReference>
<dbReference type="InterPro" id="IPR001048">
    <property type="entry name" value="Asp/Glu/Uridylate_kinase"/>
</dbReference>
<dbReference type="GO" id="GO:0004349">
    <property type="term" value="F:glutamate 5-kinase activity"/>
    <property type="evidence" value="ECO:0007669"/>
    <property type="project" value="UniProtKB-UniRule"/>
</dbReference>
<dbReference type="PATRIC" id="fig|1158607.3.peg.2483"/>
<dbReference type="PIRSF" id="PIRSF000729">
    <property type="entry name" value="GK"/>
    <property type="match status" value="1"/>
</dbReference>
<keyword evidence="5 8" id="KW-0547">Nucleotide-binding</keyword>
<feature type="binding site" evidence="8">
    <location>
        <position position="11"/>
    </location>
    <ligand>
        <name>ATP</name>
        <dbReference type="ChEBI" id="CHEBI:30616"/>
    </ligand>
</feature>
<dbReference type="InterPro" id="IPR041739">
    <property type="entry name" value="G5K_ProB"/>
</dbReference>